<accession>A0A1Y1WAQ8</accession>
<dbReference type="AlphaFoldDB" id="A0A1Y1WAQ8"/>
<organism evidence="2 3">
    <name type="scientific">Linderina pennispora</name>
    <dbReference type="NCBI Taxonomy" id="61395"/>
    <lineage>
        <taxon>Eukaryota</taxon>
        <taxon>Fungi</taxon>
        <taxon>Fungi incertae sedis</taxon>
        <taxon>Zoopagomycota</taxon>
        <taxon>Kickxellomycotina</taxon>
        <taxon>Kickxellomycetes</taxon>
        <taxon>Kickxellales</taxon>
        <taxon>Kickxellaceae</taxon>
        <taxon>Linderina</taxon>
    </lineage>
</organism>
<keyword evidence="3" id="KW-1185">Reference proteome</keyword>
<dbReference type="Proteomes" id="UP000193922">
    <property type="component" value="Unassembled WGS sequence"/>
</dbReference>
<keyword evidence="1" id="KW-0812">Transmembrane</keyword>
<gene>
    <name evidence="2" type="ORF">DL89DRAFT_136612</name>
</gene>
<evidence type="ECO:0000313" key="2">
    <source>
        <dbReference type="EMBL" id="ORX70629.1"/>
    </source>
</evidence>
<keyword evidence="1" id="KW-1133">Transmembrane helix</keyword>
<dbReference type="RefSeq" id="XP_040744208.1">
    <property type="nucleotide sequence ID" value="XM_040883385.1"/>
</dbReference>
<evidence type="ECO:0008006" key="4">
    <source>
        <dbReference type="Google" id="ProtNLM"/>
    </source>
</evidence>
<dbReference type="EMBL" id="MCFD01000005">
    <property type="protein sequence ID" value="ORX70629.1"/>
    <property type="molecule type" value="Genomic_DNA"/>
</dbReference>
<protein>
    <recommendedName>
        <fullName evidence="4">Transmembrane protein</fullName>
    </recommendedName>
</protein>
<evidence type="ECO:0000256" key="1">
    <source>
        <dbReference type="SAM" id="Phobius"/>
    </source>
</evidence>
<feature type="transmembrane region" description="Helical" evidence="1">
    <location>
        <begin position="108"/>
        <end position="133"/>
    </location>
</feature>
<keyword evidence="1" id="KW-0472">Membrane</keyword>
<proteinExistence type="predicted"/>
<sequence>MATGRMRLQCRRHTFSSPKQNNSRMNEKSVERQQFLPRLQKVRLGRHVDGPYMRCLVRLAFLVAGGETRLVPVFVSGCRRTGAGKDFEGFTNTHSLRRKKKAGFASPFSPLLHFFFFLTPFLFILSLILQFFISPYTKRFSDPSC</sequence>
<evidence type="ECO:0000313" key="3">
    <source>
        <dbReference type="Proteomes" id="UP000193922"/>
    </source>
</evidence>
<name>A0A1Y1WAQ8_9FUNG</name>
<comment type="caution">
    <text evidence="2">The sequence shown here is derived from an EMBL/GenBank/DDBJ whole genome shotgun (WGS) entry which is preliminary data.</text>
</comment>
<reference evidence="2 3" key="1">
    <citation type="submission" date="2016-07" db="EMBL/GenBank/DDBJ databases">
        <title>Pervasive Adenine N6-methylation of Active Genes in Fungi.</title>
        <authorList>
            <consortium name="DOE Joint Genome Institute"/>
            <person name="Mondo S.J."/>
            <person name="Dannebaum R.O."/>
            <person name="Kuo R.C."/>
            <person name="Labutti K."/>
            <person name="Haridas S."/>
            <person name="Kuo A."/>
            <person name="Salamov A."/>
            <person name="Ahrendt S.R."/>
            <person name="Lipzen A."/>
            <person name="Sullivan W."/>
            <person name="Andreopoulos W.B."/>
            <person name="Clum A."/>
            <person name="Lindquist E."/>
            <person name="Daum C."/>
            <person name="Ramamoorthy G.K."/>
            <person name="Gryganskyi A."/>
            <person name="Culley D."/>
            <person name="Magnuson J.K."/>
            <person name="James T.Y."/>
            <person name="O'Malley M.A."/>
            <person name="Stajich J.E."/>
            <person name="Spatafora J.W."/>
            <person name="Visel A."/>
            <person name="Grigoriev I.V."/>
        </authorList>
    </citation>
    <scope>NUCLEOTIDE SEQUENCE [LARGE SCALE GENOMIC DNA]</scope>
    <source>
        <strain evidence="2 3">ATCC 12442</strain>
    </source>
</reference>
<dbReference type="GeneID" id="63800033"/>